<reference evidence="4" key="1">
    <citation type="submission" date="2020-07" db="EMBL/GenBank/DDBJ databases">
        <title>Huge and variable diversity of episymbiotic CPR bacteria and DPANN archaea in groundwater ecosystems.</title>
        <authorList>
            <person name="He C.Y."/>
            <person name="Keren R."/>
            <person name="Whittaker M."/>
            <person name="Farag I.F."/>
            <person name="Doudna J."/>
            <person name="Cate J.H.D."/>
            <person name="Banfield J.F."/>
        </authorList>
    </citation>
    <scope>NUCLEOTIDE SEQUENCE</scope>
    <source>
        <strain evidence="4">NC_groundwater_1818_Pr3_B-0.1um_66_35</strain>
    </source>
</reference>
<dbReference type="Proteomes" id="UP000782519">
    <property type="component" value="Unassembled WGS sequence"/>
</dbReference>
<dbReference type="InterPro" id="IPR028081">
    <property type="entry name" value="Leu-bd"/>
</dbReference>
<gene>
    <name evidence="4" type="ORF">HZA66_26640</name>
</gene>
<accession>A0A933S2N6</accession>
<feature type="domain" description="Leucine-binding protein" evidence="3">
    <location>
        <begin position="51"/>
        <end position="385"/>
    </location>
</feature>
<evidence type="ECO:0000313" key="4">
    <source>
        <dbReference type="EMBL" id="MBI5133033.1"/>
    </source>
</evidence>
<organism evidence="4 5">
    <name type="scientific">Rhodopseudomonas palustris</name>
    <dbReference type="NCBI Taxonomy" id="1076"/>
    <lineage>
        <taxon>Bacteria</taxon>
        <taxon>Pseudomonadati</taxon>
        <taxon>Pseudomonadota</taxon>
        <taxon>Alphaproteobacteria</taxon>
        <taxon>Hyphomicrobiales</taxon>
        <taxon>Nitrobacteraceae</taxon>
        <taxon>Rhodopseudomonas</taxon>
    </lineage>
</organism>
<sequence length="395" mass="42164">MLSIADLGSGGAGSALPLGMLERASSLADASWSEGPGDGTGAAMRRARNKLRVANFVTFQGAPGIWGPASSNAALLAAAEINKRGGILGREIELVMCDAGGPIEDVARRVAQAVDFDEVDIVMGSHISAVRVALRKAIHGRVPYIYTPVYEGGERTPGVMAIGETPRWQSRPAIDWLAQVKKAQRWYLIGSDYVWPWLSHRAVKKYIGDAGGQVVGEEFVPLGEDNHERHLERIRAARPDVVLISLIGTDSVTFNRAFAECGLAGRILRLAGAMDETVLLGIGADNTENLFCASGYFSCHASRANDEFRAACVRAFGPTAPPIGSVGQSNYEGLRFLEAVAAKAQSLDARPLLSAAKNVVYHGPRGAVTISDGRARMAIHLAEADGLDFKLIRTF</sequence>
<evidence type="ECO:0000313" key="5">
    <source>
        <dbReference type="Proteomes" id="UP000782519"/>
    </source>
</evidence>
<evidence type="ECO:0000256" key="2">
    <source>
        <dbReference type="ARBA" id="ARBA00022729"/>
    </source>
</evidence>
<dbReference type="InterPro" id="IPR028082">
    <property type="entry name" value="Peripla_BP_I"/>
</dbReference>
<protein>
    <submittedName>
        <fullName evidence="4">Substrate-binding domain-containing protein</fullName>
    </submittedName>
</protein>
<evidence type="ECO:0000259" key="3">
    <source>
        <dbReference type="Pfam" id="PF13458"/>
    </source>
</evidence>
<comment type="caution">
    <text evidence="4">The sequence shown here is derived from an EMBL/GenBank/DDBJ whole genome shotgun (WGS) entry which is preliminary data.</text>
</comment>
<dbReference type="Gene3D" id="3.40.50.2300">
    <property type="match status" value="2"/>
</dbReference>
<comment type="similarity">
    <text evidence="1">Belongs to the leucine-binding protein family.</text>
</comment>
<evidence type="ECO:0000256" key="1">
    <source>
        <dbReference type="ARBA" id="ARBA00010062"/>
    </source>
</evidence>
<keyword evidence="2" id="KW-0732">Signal</keyword>
<dbReference type="PANTHER" id="PTHR47628">
    <property type="match status" value="1"/>
</dbReference>
<dbReference type="PANTHER" id="PTHR47628:SF1">
    <property type="entry name" value="ALIPHATIC AMIDASE EXPRESSION-REGULATING PROTEIN"/>
    <property type="match status" value="1"/>
</dbReference>
<dbReference type="AlphaFoldDB" id="A0A933S2N6"/>
<dbReference type="CDD" id="cd06358">
    <property type="entry name" value="PBP1_NHase"/>
    <property type="match status" value="1"/>
</dbReference>
<dbReference type="Pfam" id="PF13458">
    <property type="entry name" value="Peripla_BP_6"/>
    <property type="match status" value="1"/>
</dbReference>
<name>A0A933S2N6_RHOPL</name>
<dbReference type="SUPFAM" id="SSF53822">
    <property type="entry name" value="Periplasmic binding protein-like I"/>
    <property type="match status" value="1"/>
</dbReference>
<proteinExistence type="inferred from homology"/>
<dbReference type="EMBL" id="JACRJB010000078">
    <property type="protein sequence ID" value="MBI5133033.1"/>
    <property type="molecule type" value="Genomic_DNA"/>
</dbReference>